<dbReference type="GO" id="GO:0047429">
    <property type="term" value="F:nucleoside triphosphate diphosphatase activity"/>
    <property type="evidence" value="ECO:0007669"/>
    <property type="project" value="InterPro"/>
</dbReference>
<proteinExistence type="predicted"/>
<accession>A0A7C1GRG3</accession>
<dbReference type="Pfam" id="PF01725">
    <property type="entry name" value="Ham1p_like"/>
    <property type="match status" value="1"/>
</dbReference>
<evidence type="ECO:0000313" key="2">
    <source>
        <dbReference type="EMBL" id="HDP78802.1"/>
    </source>
</evidence>
<dbReference type="SUPFAM" id="SSF52972">
    <property type="entry name" value="ITPase-like"/>
    <property type="match status" value="1"/>
</dbReference>
<dbReference type="EMBL" id="DSBT01000355">
    <property type="protein sequence ID" value="HDP78802.1"/>
    <property type="molecule type" value="Genomic_DNA"/>
</dbReference>
<evidence type="ECO:0000256" key="1">
    <source>
        <dbReference type="ARBA" id="ARBA00022801"/>
    </source>
</evidence>
<dbReference type="InterPro" id="IPR002637">
    <property type="entry name" value="RdgB/HAM1"/>
</dbReference>
<dbReference type="AlphaFoldDB" id="A0A7C1GRG3"/>
<dbReference type="InterPro" id="IPR029001">
    <property type="entry name" value="ITPase-like_fam"/>
</dbReference>
<dbReference type="Proteomes" id="UP000886198">
    <property type="component" value="Unassembled WGS sequence"/>
</dbReference>
<keyword evidence="1" id="KW-0378">Hydrolase</keyword>
<dbReference type="GO" id="GO:0009143">
    <property type="term" value="P:nucleoside triphosphate catabolic process"/>
    <property type="evidence" value="ECO:0007669"/>
    <property type="project" value="InterPro"/>
</dbReference>
<sequence length="200" mass="22850">MELIYGTRNPAKAMSMRKMLSGLDLQLGDLCSLEHLPVVEETGSSPLDNAREKAETYYRFTGRPVFACDSGLFIEGLDSELQPGVKIRRLGDKVMNDEEMINHYRELSAELGGRAVAHYRNAIFLILSDDQKRWLMDDTIEETFYLVSKPHSIRVEGFPLNSLSLDIMSGKYFVDLTDEERDSAYTCRNGFRNFFSEAIR</sequence>
<gene>
    <name evidence="2" type="ORF">ENN47_11640</name>
</gene>
<reference evidence="2" key="1">
    <citation type="journal article" date="2020" name="mSystems">
        <title>Genome- and Community-Level Interaction Insights into Carbon Utilization and Element Cycling Functions of Hydrothermarchaeota in Hydrothermal Sediment.</title>
        <authorList>
            <person name="Zhou Z."/>
            <person name="Liu Y."/>
            <person name="Xu W."/>
            <person name="Pan J."/>
            <person name="Luo Z.H."/>
            <person name="Li M."/>
        </authorList>
    </citation>
    <scope>NUCLEOTIDE SEQUENCE [LARGE SCALE GENOMIC DNA]</scope>
    <source>
        <strain evidence="2">SpSt-1179</strain>
    </source>
</reference>
<comment type="caution">
    <text evidence="2">The sequence shown here is derived from an EMBL/GenBank/DDBJ whole genome shotgun (WGS) entry which is preliminary data.</text>
</comment>
<organism evidence="2">
    <name type="scientific">Mesotoga infera</name>
    <dbReference type="NCBI Taxonomy" id="1236046"/>
    <lineage>
        <taxon>Bacteria</taxon>
        <taxon>Thermotogati</taxon>
        <taxon>Thermotogota</taxon>
        <taxon>Thermotogae</taxon>
        <taxon>Kosmotogales</taxon>
        <taxon>Kosmotogaceae</taxon>
        <taxon>Mesotoga</taxon>
    </lineage>
</organism>
<name>A0A7C1GRG3_9BACT</name>
<dbReference type="Gene3D" id="3.90.950.10">
    <property type="match status" value="1"/>
</dbReference>
<protein>
    <submittedName>
        <fullName evidence="2">Non-canonical purine NTP pyrophosphatase</fullName>
    </submittedName>
</protein>